<evidence type="ECO:0000256" key="4">
    <source>
        <dbReference type="ARBA" id="ARBA00008537"/>
    </source>
</evidence>
<comment type="subcellular location">
    <subcellularLocation>
        <location evidence="2">Cell membrane</location>
        <topology evidence="2">Multi-pass membrane protein</topology>
    </subcellularLocation>
</comment>
<dbReference type="InterPro" id="IPR020846">
    <property type="entry name" value="MFS_dom"/>
</dbReference>
<feature type="transmembrane region" description="Helical" evidence="10">
    <location>
        <begin position="195"/>
        <end position="214"/>
    </location>
</feature>
<feature type="domain" description="Major facilitator superfamily (MFS) profile" evidence="11">
    <location>
        <begin position="9"/>
        <end position="505"/>
    </location>
</feature>
<dbReference type="PROSITE" id="PS00217">
    <property type="entry name" value="SUGAR_TRANSPORT_2"/>
    <property type="match status" value="1"/>
</dbReference>
<dbReference type="PROSITE" id="PS50850">
    <property type="entry name" value="MFS"/>
    <property type="match status" value="1"/>
</dbReference>
<dbReference type="InterPro" id="IPR005829">
    <property type="entry name" value="Sugar_transporter_CS"/>
</dbReference>
<name>A0ABW6ARD9_9BACT</name>
<feature type="transmembrane region" description="Helical" evidence="10">
    <location>
        <begin position="134"/>
        <end position="155"/>
    </location>
</feature>
<organism evidence="12 13">
    <name type="scientific">Spirosoma flavum</name>
    <dbReference type="NCBI Taxonomy" id="2048557"/>
    <lineage>
        <taxon>Bacteria</taxon>
        <taxon>Pseudomonadati</taxon>
        <taxon>Bacteroidota</taxon>
        <taxon>Cytophagia</taxon>
        <taxon>Cytophagales</taxon>
        <taxon>Cytophagaceae</taxon>
        <taxon>Spirosoma</taxon>
    </lineage>
</organism>
<keyword evidence="13" id="KW-1185">Reference proteome</keyword>
<comment type="caution">
    <text evidence="12">The sequence shown here is derived from an EMBL/GenBank/DDBJ whole genome shotgun (WGS) entry which is preliminary data.</text>
</comment>
<keyword evidence="9 10" id="KW-0472">Membrane</keyword>
<feature type="transmembrane region" description="Helical" evidence="10">
    <location>
        <begin position="226"/>
        <end position="245"/>
    </location>
</feature>
<feature type="transmembrane region" description="Helical" evidence="10">
    <location>
        <begin position="104"/>
        <end position="122"/>
    </location>
</feature>
<comment type="function">
    <text evidence="1">Resistance to tetracycline by an active tetracycline efflux. This is an energy-dependent process that decreases the accumulation of the antibiotic in whole cells. This protein functions as a metal-tetracycline/H(+) antiporter.</text>
</comment>
<dbReference type="Gene3D" id="1.20.1250.20">
    <property type="entry name" value="MFS general substrate transporter like domains"/>
    <property type="match status" value="1"/>
</dbReference>
<protein>
    <submittedName>
        <fullName evidence="12">DHA2 family efflux MFS transporter permease subunit</fullName>
    </submittedName>
</protein>
<keyword evidence="5" id="KW-0813">Transport</keyword>
<dbReference type="Gene3D" id="1.20.1720.10">
    <property type="entry name" value="Multidrug resistance protein D"/>
    <property type="match status" value="1"/>
</dbReference>
<gene>
    <name evidence="12" type="ORF">ACFS25_23305</name>
</gene>
<evidence type="ECO:0000256" key="10">
    <source>
        <dbReference type="SAM" id="Phobius"/>
    </source>
</evidence>
<feature type="transmembrane region" description="Helical" evidence="10">
    <location>
        <begin position="301"/>
        <end position="319"/>
    </location>
</feature>
<comment type="similarity">
    <text evidence="3">Belongs to the major facilitator superfamily. TCR/Tet family.</text>
</comment>
<keyword evidence="6" id="KW-1003">Cell membrane</keyword>
<feature type="transmembrane region" description="Helical" evidence="10">
    <location>
        <begin position="76"/>
        <end position="98"/>
    </location>
</feature>
<dbReference type="PRINTS" id="PR01035">
    <property type="entry name" value="TCRTETA"/>
</dbReference>
<dbReference type="Proteomes" id="UP001597512">
    <property type="component" value="Unassembled WGS sequence"/>
</dbReference>
<keyword evidence="7 10" id="KW-0812">Transmembrane</keyword>
<evidence type="ECO:0000259" key="11">
    <source>
        <dbReference type="PROSITE" id="PS50850"/>
    </source>
</evidence>
<keyword evidence="8 10" id="KW-1133">Transmembrane helix</keyword>
<evidence type="ECO:0000313" key="12">
    <source>
        <dbReference type="EMBL" id="MFD2936728.1"/>
    </source>
</evidence>
<evidence type="ECO:0000256" key="8">
    <source>
        <dbReference type="ARBA" id="ARBA00022989"/>
    </source>
</evidence>
<comment type="similarity">
    <text evidence="4">Belongs to the major facilitator superfamily. EmrB family.</text>
</comment>
<feature type="transmembrane region" description="Helical" evidence="10">
    <location>
        <begin position="47"/>
        <end position="69"/>
    </location>
</feature>
<accession>A0ABW6ARD9</accession>
<feature type="transmembrane region" description="Helical" evidence="10">
    <location>
        <begin position="7"/>
        <end position="27"/>
    </location>
</feature>
<reference evidence="13" key="1">
    <citation type="journal article" date="2019" name="Int. J. Syst. Evol. Microbiol.">
        <title>The Global Catalogue of Microorganisms (GCM) 10K type strain sequencing project: providing services to taxonomists for standard genome sequencing and annotation.</title>
        <authorList>
            <consortium name="The Broad Institute Genomics Platform"/>
            <consortium name="The Broad Institute Genome Sequencing Center for Infectious Disease"/>
            <person name="Wu L."/>
            <person name="Ma J."/>
        </authorList>
    </citation>
    <scope>NUCLEOTIDE SEQUENCE [LARGE SCALE GENOMIC DNA]</scope>
    <source>
        <strain evidence="13">KCTC 52490</strain>
    </source>
</reference>
<feature type="transmembrane region" description="Helical" evidence="10">
    <location>
        <begin position="326"/>
        <end position="346"/>
    </location>
</feature>
<dbReference type="PANTHER" id="PTHR42718:SF9">
    <property type="entry name" value="MAJOR FACILITATOR SUPERFAMILY MULTIDRUG TRANSPORTER MFSC"/>
    <property type="match status" value="1"/>
</dbReference>
<evidence type="ECO:0000256" key="7">
    <source>
        <dbReference type="ARBA" id="ARBA00022692"/>
    </source>
</evidence>
<feature type="transmembrane region" description="Helical" evidence="10">
    <location>
        <begin position="482"/>
        <end position="501"/>
    </location>
</feature>
<evidence type="ECO:0000256" key="5">
    <source>
        <dbReference type="ARBA" id="ARBA00022448"/>
    </source>
</evidence>
<evidence type="ECO:0000313" key="13">
    <source>
        <dbReference type="Proteomes" id="UP001597512"/>
    </source>
</evidence>
<feature type="transmembrane region" description="Helical" evidence="10">
    <location>
        <begin position="266"/>
        <end position="289"/>
    </location>
</feature>
<sequence>MNTTRLILLTTTVIAAAVMELIDISIVNVALSQMSGNLGATLEDTSWVITSYAIANVIVIPLTGFLAALIGRRNYFIGSIALFTLASLMCGLSTNIWMLVAFRFIQGIGGGALLSTSQVIVFESFPVNKRSVASAIFGIGVFTGPTIGPTLGGYILEITDWNWIFLVNVPIGLIVLLGSFLLVEEPKQRQAIKKVDYLGLLLLILGIGALQIVLERGEQEDWFDTNYIIYLTGVAIMGIIGFVWWELRISQPIVNLRVLRSPTLAVASILTFVTGVGLFTSVFLTPVFAQRLLGFPALDTGLLLLPGALIAIVALIMTARLLQAGVPIPFIIVMGFLLFMTFSWKMGHLGPDVGKGDFYIPLIFRGVGLALLTVPLTALAVSGLSATEIPQGAAFNNMMRQLGGSFGISGVNTYLANRIAQHRTDLVTNLTSNDAETTQWLTSVGHRFVAKGATELDAVRQSYQLLDQSVTRQASVLSYLDAYLAVGLLFALAMPLILLVLNKAPAKNIVVSLSDH</sequence>
<feature type="transmembrane region" description="Helical" evidence="10">
    <location>
        <begin position="358"/>
        <end position="381"/>
    </location>
</feature>
<dbReference type="SUPFAM" id="SSF103473">
    <property type="entry name" value="MFS general substrate transporter"/>
    <property type="match status" value="1"/>
</dbReference>
<dbReference type="RefSeq" id="WP_381505794.1">
    <property type="nucleotide sequence ID" value="NZ_JBHUOM010000023.1"/>
</dbReference>
<dbReference type="InterPro" id="IPR004638">
    <property type="entry name" value="EmrB-like"/>
</dbReference>
<dbReference type="EMBL" id="JBHUOM010000023">
    <property type="protein sequence ID" value="MFD2936728.1"/>
    <property type="molecule type" value="Genomic_DNA"/>
</dbReference>
<evidence type="ECO:0000256" key="1">
    <source>
        <dbReference type="ARBA" id="ARBA00003279"/>
    </source>
</evidence>
<evidence type="ECO:0000256" key="9">
    <source>
        <dbReference type="ARBA" id="ARBA00023136"/>
    </source>
</evidence>
<dbReference type="PANTHER" id="PTHR42718">
    <property type="entry name" value="MAJOR FACILITATOR SUPERFAMILY MULTIDRUG TRANSPORTER MFSC"/>
    <property type="match status" value="1"/>
</dbReference>
<dbReference type="Pfam" id="PF07690">
    <property type="entry name" value="MFS_1"/>
    <property type="match status" value="1"/>
</dbReference>
<evidence type="ECO:0000256" key="2">
    <source>
        <dbReference type="ARBA" id="ARBA00004651"/>
    </source>
</evidence>
<dbReference type="CDD" id="cd17503">
    <property type="entry name" value="MFS_LmrB_MDR_like"/>
    <property type="match status" value="1"/>
</dbReference>
<dbReference type="InterPro" id="IPR001958">
    <property type="entry name" value="Tet-R_TetA/multi-R_MdtG-like"/>
</dbReference>
<evidence type="ECO:0000256" key="3">
    <source>
        <dbReference type="ARBA" id="ARBA00007520"/>
    </source>
</evidence>
<feature type="transmembrane region" description="Helical" evidence="10">
    <location>
        <begin position="161"/>
        <end position="183"/>
    </location>
</feature>
<dbReference type="NCBIfam" id="TIGR00711">
    <property type="entry name" value="efflux_EmrB"/>
    <property type="match status" value="1"/>
</dbReference>
<proteinExistence type="inferred from homology"/>
<dbReference type="InterPro" id="IPR036259">
    <property type="entry name" value="MFS_trans_sf"/>
</dbReference>
<evidence type="ECO:0000256" key="6">
    <source>
        <dbReference type="ARBA" id="ARBA00022475"/>
    </source>
</evidence>
<dbReference type="InterPro" id="IPR011701">
    <property type="entry name" value="MFS"/>
</dbReference>